<dbReference type="SUPFAM" id="SSF52833">
    <property type="entry name" value="Thioredoxin-like"/>
    <property type="match status" value="1"/>
</dbReference>
<dbReference type="Pfam" id="PF05768">
    <property type="entry name" value="Glrx-like"/>
    <property type="match status" value="1"/>
</dbReference>
<evidence type="ECO:0000256" key="1">
    <source>
        <dbReference type="RuleBase" id="RU363082"/>
    </source>
</evidence>
<sequence>MTSNIMIRNSRIARAVGVLFIIRSVPSIQTVEFERVDIMLPKNKEWYDKYKYDIPVFHMDGEFLMKHRVDLERFKQKLSEAQKT</sequence>
<keyword evidence="1" id="KW-0813">Transport</keyword>
<keyword evidence="1" id="KW-0249">Electron transport</keyword>
<proteinExistence type="inferred from homology"/>
<comment type="caution">
    <text evidence="2">The sequence shown here is derived from an EMBL/GenBank/DDBJ whole genome shotgun (WGS) entry which is preliminary data.</text>
</comment>
<evidence type="ECO:0000313" key="2">
    <source>
        <dbReference type="EMBL" id="KAK2157797.1"/>
    </source>
</evidence>
<accession>A0AAD9JRD1</accession>
<gene>
    <name evidence="2" type="ORF">LSH36_184g02064</name>
</gene>
<name>A0AAD9JRD1_9ANNE</name>
<organism evidence="2 3">
    <name type="scientific">Paralvinella palmiformis</name>
    <dbReference type="NCBI Taxonomy" id="53620"/>
    <lineage>
        <taxon>Eukaryota</taxon>
        <taxon>Metazoa</taxon>
        <taxon>Spiralia</taxon>
        <taxon>Lophotrochozoa</taxon>
        <taxon>Annelida</taxon>
        <taxon>Polychaeta</taxon>
        <taxon>Sedentaria</taxon>
        <taxon>Canalipalpata</taxon>
        <taxon>Terebellida</taxon>
        <taxon>Terebelliformia</taxon>
        <taxon>Alvinellidae</taxon>
        <taxon>Paralvinella</taxon>
    </lineage>
</organism>
<dbReference type="Proteomes" id="UP001208570">
    <property type="component" value="Unassembled WGS sequence"/>
</dbReference>
<dbReference type="PANTHER" id="PTHR33558:SF1">
    <property type="entry name" value="GLUTAREDOXIN-LIKE PROTEIN C5ORF63 HOMOLOG"/>
    <property type="match status" value="1"/>
</dbReference>
<reference evidence="2" key="1">
    <citation type="journal article" date="2023" name="Mol. Biol. Evol.">
        <title>Third-Generation Sequencing Reveals the Adaptive Role of the Epigenome in Three Deep-Sea Polychaetes.</title>
        <authorList>
            <person name="Perez M."/>
            <person name="Aroh O."/>
            <person name="Sun Y."/>
            <person name="Lan Y."/>
            <person name="Juniper S.K."/>
            <person name="Young C.R."/>
            <person name="Angers B."/>
            <person name="Qian P.Y."/>
        </authorList>
    </citation>
    <scope>NUCLEOTIDE SEQUENCE</scope>
    <source>
        <strain evidence="2">P08H-3</strain>
    </source>
</reference>
<dbReference type="InterPro" id="IPR008554">
    <property type="entry name" value="Glutaredoxin-like"/>
</dbReference>
<protein>
    <recommendedName>
        <fullName evidence="1">Glutaredoxin-like protein</fullName>
    </recommendedName>
</protein>
<keyword evidence="3" id="KW-1185">Reference proteome</keyword>
<dbReference type="InterPro" id="IPR052565">
    <property type="entry name" value="Glutaredoxin-like_YDR286C"/>
</dbReference>
<dbReference type="Gene3D" id="3.40.30.10">
    <property type="entry name" value="Glutaredoxin"/>
    <property type="match status" value="1"/>
</dbReference>
<dbReference type="AlphaFoldDB" id="A0AAD9JRD1"/>
<dbReference type="EMBL" id="JAODUP010000184">
    <property type="protein sequence ID" value="KAK2157797.1"/>
    <property type="molecule type" value="Genomic_DNA"/>
</dbReference>
<evidence type="ECO:0000313" key="3">
    <source>
        <dbReference type="Proteomes" id="UP001208570"/>
    </source>
</evidence>
<dbReference type="PANTHER" id="PTHR33558">
    <property type="entry name" value="GLUTAREDOXIN-LIKE PROTEIN C5ORF63 HOMOLOG"/>
    <property type="match status" value="1"/>
</dbReference>
<comment type="similarity">
    <text evidence="1">Belongs to the glutaredoxin family.</text>
</comment>
<dbReference type="InterPro" id="IPR036249">
    <property type="entry name" value="Thioredoxin-like_sf"/>
</dbReference>